<reference evidence="1 2" key="1">
    <citation type="submission" date="2018-06" db="EMBL/GenBank/DDBJ databases">
        <title>Genomic Encyclopedia of Type Strains, Phase IV (KMG-IV): sequencing the most valuable type-strain genomes for metagenomic binning, comparative biology and taxonomic classification.</title>
        <authorList>
            <person name="Goeker M."/>
        </authorList>
    </citation>
    <scope>NUCLEOTIDE SEQUENCE [LARGE SCALE GENOMIC DNA]</scope>
    <source>
        <strain evidence="1 2">DSM 24875</strain>
    </source>
</reference>
<proteinExistence type="predicted"/>
<dbReference type="AlphaFoldDB" id="A0A366FHD1"/>
<organism evidence="1 2">
    <name type="scientific">Roseiarcus fermentans</name>
    <dbReference type="NCBI Taxonomy" id="1473586"/>
    <lineage>
        <taxon>Bacteria</taxon>
        <taxon>Pseudomonadati</taxon>
        <taxon>Pseudomonadota</taxon>
        <taxon>Alphaproteobacteria</taxon>
        <taxon>Hyphomicrobiales</taxon>
        <taxon>Roseiarcaceae</taxon>
        <taxon>Roseiarcus</taxon>
    </lineage>
</organism>
<protein>
    <submittedName>
        <fullName evidence="1">Uncharacterized protein</fullName>
    </submittedName>
</protein>
<evidence type="ECO:0000313" key="2">
    <source>
        <dbReference type="Proteomes" id="UP000253529"/>
    </source>
</evidence>
<evidence type="ECO:0000313" key="1">
    <source>
        <dbReference type="EMBL" id="RBP13135.1"/>
    </source>
</evidence>
<keyword evidence="2" id="KW-1185">Reference proteome</keyword>
<sequence length="200" mass="22447">MNGWIGYGLGYDAGRSDAENLRRDREIVDRLFYGERPVKVDQSYIDRLHAALTEARATAAHNHKVADSLEEKVHQFRNEALFWRDERLAPAAAEANALRQENAALRARFEERNPDLAAEEDAHQKTHEEKQSLQCFRLVATAILDALLAGRADRSEFGELVAMVKEAAEVIDLGGLFFGFSETPEKAERLDALTDALARP</sequence>
<accession>A0A366FHD1</accession>
<dbReference type="Proteomes" id="UP000253529">
    <property type="component" value="Unassembled WGS sequence"/>
</dbReference>
<name>A0A366FHD1_9HYPH</name>
<dbReference type="RefSeq" id="WP_113889561.1">
    <property type="nucleotide sequence ID" value="NZ_QNRK01000012.1"/>
</dbReference>
<gene>
    <name evidence="1" type="ORF">DFR50_112104</name>
</gene>
<comment type="caution">
    <text evidence="1">The sequence shown here is derived from an EMBL/GenBank/DDBJ whole genome shotgun (WGS) entry which is preliminary data.</text>
</comment>
<dbReference type="EMBL" id="QNRK01000012">
    <property type="protein sequence ID" value="RBP13135.1"/>
    <property type="molecule type" value="Genomic_DNA"/>
</dbReference>